<dbReference type="RefSeq" id="WP_146786809.1">
    <property type="nucleotide sequence ID" value="NZ_CP042434.1"/>
</dbReference>
<reference evidence="1 2" key="1">
    <citation type="journal article" date="2017" name="Int. J. Syst. Evol. Microbiol.">
        <title>Arachidicoccus ginsenosidivorans sp. nov., with ginsenoside-converting activity isolated from ginseng cultivating soil.</title>
        <authorList>
            <person name="Siddiqi M.Z."/>
            <person name="Aslam Z."/>
            <person name="Im W.T."/>
        </authorList>
    </citation>
    <scope>NUCLEOTIDE SEQUENCE [LARGE SCALE GENOMIC DNA]</scope>
    <source>
        <strain evidence="1 2">Gsoil 809</strain>
    </source>
</reference>
<sequence length="153" mass="17720">MKNAKQKNEAQLMKPIKFSITAQLYDELQELLPATNCRNFSELLRLIIEGKKIFARYYDDLPDELHQQLKEYGSRISKLSKEMVQIVHRLQFRVPTDTEVILADLKAIQCIYDQVDVMLVPLQVLLEKIASRWIIGDAVKDNECINQQPSSLS</sequence>
<gene>
    <name evidence="1" type="ORF">FSB73_20965</name>
</gene>
<organism evidence="1 2">
    <name type="scientific">Arachidicoccus ginsenosidivorans</name>
    <dbReference type="NCBI Taxonomy" id="496057"/>
    <lineage>
        <taxon>Bacteria</taxon>
        <taxon>Pseudomonadati</taxon>
        <taxon>Bacteroidota</taxon>
        <taxon>Chitinophagia</taxon>
        <taxon>Chitinophagales</taxon>
        <taxon>Chitinophagaceae</taxon>
        <taxon>Arachidicoccus</taxon>
    </lineage>
</organism>
<dbReference type="Proteomes" id="UP000321291">
    <property type="component" value="Chromosome"/>
</dbReference>
<proteinExistence type="predicted"/>
<dbReference type="OrthoDB" id="678846at2"/>
<evidence type="ECO:0000313" key="2">
    <source>
        <dbReference type="Proteomes" id="UP000321291"/>
    </source>
</evidence>
<evidence type="ECO:0000313" key="1">
    <source>
        <dbReference type="EMBL" id="QEC73770.1"/>
    </source>
</evidence>
<accession>A0A5B8VQL8</accession>
<name>A0A5B8VQL8_9BACT</name>
<dbReference type="KEGG" id="agi:FSB73_20965"/>
<dbReference type="AlphaFoldDB" id="A0A5B8VQL8"/>
<keyword evidence="2" id="KW-1185">Reference proteome</keyword>
<dbReference type="EMBL" id="CP042434">
    <property type="protein sequence ID" value="QEC73770.1"/>
    <property type="molecule type" value="Genomic_DNA"/>
</dbReference>
<protein>
    <submittedName>
        <fullName evidence="1">Uncharacterized protein</fullName>
    </submittedName>
</protein>